<protein>
    <submittedName>
        <fullName evidence="3">ThiF family adenylyltransferase</fullName>
    </submittedName>
</protein>
<reference evidence="3 4" key="1">
    <citation type="submission" date="2022-03" db="EMBL/GenBank/DDBJ databases">
        <title>Mucilaginibacter sp. isolated from the gut of Protaetia brevitarsis seulensis larvae.</title>
        <authorList>
            <person name="Won M."/>
            <person name="Kim S.-J."/>
            <person name="Kwon S.-W."/>
        </authorList>
    </citation>
    <scope>NUCLEOTIDE SEQUENCE [LARGE SCALE GENOMIC DNA]</scope>
    <source>
        <strain evidence="3 4">CFWR-12</strain>
    </source>
</reference>
<dbReference type="GO" id="GO:0016779">
    <property type="term" value="F:nucleotidyltransferase activity"/>
    <property type="evidence" value="ECO:0007669"/>
    <property type="project" value="UniProtKB-KW"/>
</dbReference>
<feature type="compositionally biased region" description="Low complexity" evidence="1">
    <location>
        <begin position="258"/>
        <end position="269"/>
    </location>
</feature>
<feature type="domain" description="Rhodanese" evidence="2">
    <location>
        <begin position="305"/>
        <end position="386"/>
    </location>
</feature>
<keyword evidence="4" id="KW-1185">Reference proteome</keyword>
<dbReference type="Pfam" id="PF00581">
    <property type="entry name" value="Rhodanese"/>
    <property type="match status" value="1"/>
</dbReference>
<dbReference type="Gene3D" id="3.40.250.10">
    <property type="entry name" value="Rhodanese-like domain"/>
    <property type="match status" value="1"/>
</dbReference>
<dbReference type="PANTHER" id="PTHR10953">
    <property type="entry name" value="UBIQUITIN-ACTIVATING ENZYME E1"/>
    <property type="match status" value="1"/>
</dbReference>
<keyword evidence="3" id="KW-0808">Transferase</keyword>
<dbReference type="InterPro" id="IPR001763">
    <property type="entry name" value="Rhodanese-like_dom"/>
</dbReference>
<dbReference type="InterPro" id="IPR045886">
    <property type="entry name" value="ThiF/MoeB/HesA"/>
</dbReference>
<dbReference type="InterPro" id="IPR000594">
    <property type="entry name" value="ThiF_NAD_FAD-bd"/>
</dbReference>
<evidence type="ECO:0000259" key="2">
    <source>
        <dbReference type="PROSITE" id="PS50206"/>
    </source>
</evidence>
<dbReference type="PANTHER" id="PTHR10953:SF102">
    <property type="entry name" value="ADENYLYLTRANSFERASE AND SULFURTRANSFERASE MOCS3"/>
    <property type="match status" value="1"/>
</dbReference>
<dbReference type="Proteomes" id="UP000832097">
    <property type="component" value="Chromosome"/>
</dbReference>
<evidence type="ECO:0000313" key="3">
    <source>
        <dbReference type="EMBL" id="UOE44275.1"/>
    </source>
</evidence>
<dbReference type="EMBL" id="CP094528">
    <property type="protein sequence ID" value="UOE44275.1"/>
    <property type="molecule type" value="Genomic_DNA"/>
</dbReference>
<dbReference type="SUPFAM" id="SSF69572">
    <property type="entry name" value="Activating enzymes of the ubiquitin-like proteins"/>
    <property type="match status" value="1"/>
</dbReference>
<dbReference type="InterPro" id="IPR035985">
    <property type="entry name" value="Ubiquitin-activating_enz"/>
</dbReference>
<dbReference type="Pfam" id="PF00899">
    <property type="entry name" value="ThiF"/>
    <property type="match status" value="1"/>
</dbReference>
<gene>
    <name evidence="3" type="ORF">MTO99_00285</name>
</gene>
<evidence type="ECO:0000256" key="1">
    <source>
        <dbReference type="SAM" id="MobiDB-lite"/>
    </source>
</evidence>
<dbReference type="CDD" id="cd00158">
    <property type="entry name" value="RHOD"/>
    <property type="match status" value="1"/>
</dbReference>
<dbReference type="RefSeq" id="WP_243555942.1">
    <property type="nucleotide sequence ID" value="NZ_CP094528.1"/>
</dbReference>
<sequence length="392" mass="40615">MPLPPLVDPVDALDPDELRRTARQVRLPELGEVGQRRLAAARVAVVGAGGLGSPALLALAAAGVGTIGIIDDDVVDVTNLHRQVVHGTADVGRPKVDSAAERLAALAPQLVVERHMLHLTDENAPAVLGGYDLVLDGSDRFETRYVVSDACADLGIPVVWAAVLGVDAQVSVFWARPPAVDGRDAVEGVTLRDLYPAEPEGGVPTCADVGVLGSLCMQAGALQATEAIKLITGIGEPLLGRVLVIDGLRARQREVGLRPAADATRSADAPPRPDAAPRPDATTETDAAPAPSPIGHVSAGELRQRLDQVTVLDVREPSERAERAIAGSLHTPLGAVLAGDRTGLDRDRAIVVHCAIGPRAERAAAVLAAEGYRVSVLDGGMQAWAVVEAAAS</sequence>
<accession>A0ABY4C6C1</accession>
<feature type="compositionally biased region" description="Low complexity" evidence="1">
    <location>
        <begin position="278"/>
        <end position="289"/>
    </location>
</feature>
<dbReference type="CDD" id="cd00757">
    <property type="entry name" value="ThiF_MoeB_HesA_family"/>
    <property type="match status" value="1"/>
</dbReference>
<organism evidence="3 4">
    <name type="scientific">Agromyces larvae</name>
    <dbReference type="NCBI Taxonomy" id="2929802"/>
    <lineage>
        <taxon>Bacteria</taxon>
        <taxon>Bacillati</taxon>
        <taxon>Actinomycetota</taxon>
        <taxon>Actinomycetes</taxon>
        <taxon>Micrococcales</taxon>
        <taxon>Microbacteriaceae</taxon>
        <taxon>Agromyces</taxon>
    </lineage>
</organism>
<name>A0ABY4C6C1_9MICO</name>
<feature type="region of interest" description="Disordered" evidence="1">
    <location>
        <begin position="256"/>
        <end position="298"/>
    </location>
</feature>
<dbReference type="SUPFAM" id="SSF52821">
    <property type="entry name" value="Rhodanese/Cell cycle control phosphatase"/>
    <property type="match status" value="1"/>
</dbReference>
<dbReference type="Gene3D" id="3.40.50.720">
    <property type="entry name" value="NAD(P)-binding Rossmann-like Domain"/>
    <property type="match status" value="1"/>
</dbReference>
<evidence type="ECO:0000313" key="4">
    <source>
        <dbReference type="Proteomes" id="UP000832097"/>
    </source>
</evidence>
<dbReference type="SMART" id="SM00450">
    <property type="entry name" value="RHOD"/>
    <property type="match status" value="1"/>
</dbReference>
<proteinExistence type="predicted"/>
<dbReference type="InterPro" id="IPR036873">
    <property type="entry name" value="Rhodanese-like_dom_sf"/>
</dbReference>
<keyword evidence="3" id="KW-0548">Nucleotidyltransferase</keyword>
<dbReference type="PROSITE" id="PS50206">
    <property type="entry name" value="RHODANESE_3"/>
    <property type="match status" value="1"/>
</dbReference>